<evidence type="ECO:0000256" key="1">
    <source>
        <dbReference type="SAM" id="MobiDB-lite"/>
    </source>
</evidence>
<proteinExistence type="predicted"/>
<name>A0A9X5HAP3_9ACTN</name>
<evidence type="ECO:0000313" key="3">
    <source>
        <dbReference type="Proteomes" id="UP000471745"/>
    </source>
</evidence>
<keyword evidence="3" id="KW-1185">Reference proteome</keyword>
<dbReference type="Proteomes" id="UP000471745">
    <property type="component" value="Unassembled WGS sequence"/>
</dbReference>
<evidence type="ECO:0000313" key="2">
    <source>
        <dbReference type="EMBL" id="NEC47810.1"/>
    </source>
</evidence>
<keyword evidence="2" id="KW-0418">Kinase</keyword>
<feature type="non-terminal residue" evidence="2">
    <location>
        <position position="1"/>
    </location>
</feature>
<feature type="region of interest" description="Disordered" evidence="1">
    <location>
        <begin position="49"/>
        <end position="72"/>
    </location>
</feature>
<accession>A0A9X5HAP3</accession>
<dbReference type="EMBL" id="JAAGNA010000154">
    <property type="protein sequence ID" value="NEC47810.1"/>
    <property type="molecule type" value="Genomic_DNA"/>
</dbReference>
<gene>
    <name evidence="2" type="ORF">G3I18_04350</name>
</gene>
<comment type="caution">
    <text evidence="2">The sequence shown here is derived from an EMBL/GenBank/DDBJ whole genome shotgun (WGS) entry which is preliminary data.</text>
</comment>
<organism evidence="2 3">
    <name type="scientific">Actinospica acidiphila</name>
    <dbReference type="NCBI Taxonomy" id="304899"/>
    <lineage>
        <taxon>Bacteria</taxon>
        <taxon>Bacillati</taxon>
        <taxon>Actinomycetota</taxon>
        <taxon>Actinomycetes</taxon>
        <taxon>Catenulisporales</taxon>
        <taxon>Actinospicaceae</taxon>
        <taxon>Actinospica</taxon>
    </lineage>
</organism>
<dbReference type="AlphaFoldDB" id="A0A9X5HAP3"/>
<dbReference type="GO" id="GO:0016301">
    <property type="term" value="F:kinase activity"/>
    <property type="evidence" value="ECO:0007669"/>
    <property type="project" value="UniProtKB-KW"/>
</dbReference>
<protein>
    <submittedName>
        <fullName evidence="2">Sensor histidine kinase</fullName>
    </submittedName>
</protein>
<keyword evidence="2" id="KW-0808">Transferase</keyword>
<reference evidence="2 3" key="1">
    <citation type="submission" date="2020-01" db="EMBL/GenBank/DDBJ databases">
        <title>Insect and environment-associated Actinomycetes.</title>
        <authorList>
            <person name="Currrie C."/>
            <person name="Chevrette M."/>
            <person name="Carlson C."/>
            <person name="Stubbendieck R."/>
            <person name="Wendt-Pienkowski E."/>
        </authorList>
    </citation>
    <scope>NUCLEOTIDE SEQUENCE [LARGE SCALE GENOMIC DNA]</scope>
    <source>
        <strain evidence="2 3">SID8189</strain>
    </source>
</reference>
<sequence length="72" mass="7605">IRGMRERALLVGAELTVEPRADGGGTELRLAVPVPARFPAHVLVPVRPERTSVPSTTPAVVRRSAPAHAPPP</sequence>